<reference evidence="4 5" key="1">
    <citation type="journal article" date="2019" name="Sci. Rep.">
        <title>Orb-weaving spider Araneus ventricosus genome elucidates the spidroin gene catalogue.</title>
        <authorList>
            <person name="Kono N."/>
            <person name="Nakamura H."/>
            <person name="Ohtoshi R."/>
            <person name="Moran D.A.P."/>
            <person name="Shinohara A."/>
            <person name="Yoshida Y."/>
            <person name="Fujiwara M."/>
            <person name="Mori M."/>
            <person name="Tomita M."/>
            <person name="Arakawa K."/>
        </authorList>
    </citation>
    <scope>NUCLEOTIDE SEQUENCE [LARGE SCALE GENOMIC DNA]</scope>
</reference>
<dbReference type="AlphaFoldDB" id="A0A4Y2RWI9"/>
<evidence type="ECO:0000313" key="5">
    <source>
        <dbReference type="Proteomes" id="UP000499080"/>
    </source>
</evidence>
<feature type="coiled-coil region" evidence="1">
    <location>
        <begin position="205"/>
        <end position="232"/>
    </location>
</feature>
<feature type="region of interest" description="Disordered" evidence="2">
    <location>
        <begin position="84"/>
        <end position="111"/>
    </location>
</feature>
<proteinExistence type="predicted"/>
<evidence type="ECO:0000313" key="3">
    <source>
        <dbReference type="EMBL" id="GBN80252.1"/>
    </source>
</evidence>
<dbReference type="EMBL" id="BGPR01018832">
    <property type="protein sequence ID" value="GBN80252.1"/>
    <property type="molecule type" value="Genomic_DNA"/>
</dbReference>
<keyword evidence="5" id="KW-1185">Reference proteome</keyword>
<feature type="compositionally biased region" description="Basic and acidic residues" evidence="2">
    <location>
        <begin position="96"/>
        <end position="111"/>
    </location>
</feature>
<comment type="caution">
    <text evidence="4">The sequence shown here is derived from an EMBL/GenBank/DDBJ whole genome shotgun (WGS) entry which is preliminary data.</text>
</comment>
<evidence type="ECO:0000256" key="1">
    <source>
        <dbReference type="SAM" id="Coils"/>
    </source>
</evidence>
<gene>
    <name evidence="4" type="ORF">AVEN_113182_1</name>
    <name evidence="3" type="ORF">AVEN_113182_3</name>
</gene>
<organism evidence="4 5">
    <name type="scientific">Araneus ventricosus</name>
    <name type="common">Orbweaver spider</name>
    <name type="synonym">Epeira ventricosa</name>
    <dbReference type="NCBI Taxonomy" id="182803"/>
    <lineage>
        <taxon>Eukaryota</taxon>
        <taxon>Metazoa</taxon>
        <taxon>Ecdysozoa</taxon>
        <taxon>Arthropoda</taxon>
        <taxon>Chelicerata</taxon>
        <taxon>Arachnida</taxon>
        <taxon>Araneae</taxon>
        <taxon>Araneomorphae</taxon>
        <taxon>Entelegynae</taxon>
        <taxon>Araneoidea</taxon>
        <taxon>Araneidae</taxon>
        <taxon>Araneus</taxon>
    </lineage>
</organism>
<keyword evidence="1" id="KW-0175">Coiled coil</keyword>
<protein>
    <submittedName>
        <fullName evidence="4">Uncharacterized protein</fullName>
    </submittedName>
</protein>
<evidence type="ECO:0000313" key="4">
    <source>
        <dbReference type="EMBL" id="GBN80254.1"/>
    </source>
</evidence>
<evidence type="ECO:0000256" key="2">
    <source>
        <dbReference type="SAM" id="MobiDB-lite"/>
    </source>
</evidence>
<dbReference type="Proteomes" id="UP000499080">
    <property type="component" value="Unassembled WGS sequence"/>
</dbReference>
<name>A0A4Y2RWI9_ARAVE</name>
<dbReference type="OrthoDB" id="6467173at2759"/>
<sequence>MDQNNNMVLPVEEKSSSSENTDVFDFKNLRNCLPMTNHKSGRISDRVQNIGRAVWRLMKIKALMNLRKEFSGLSHKITLLEKSSPPQRSACLDDASTSHETEKNLERPDEEALKRTALPCKLSEKQEKNNNTSCVLISNRRIINSKTEIYFEQRRAECHRNVSLVREKDRLRRACCSRGLSLENMNEPERDPRQQIKNHAYKSLVNDILDEKKKLQIEVEEATKLIQILKEQERQLTIL</sequence>
<dbReference type="EMBL" id="BGPR01018832">
    <property type="protein sequence ID" value="GBN80254.1"/>
    <property type="molecule type" value="Genomic_DNA"/>
</dbReference>
<accession>A0A4Y2RWI9</accession>